<gene>
    <name evidence="2" type="ORF">C7379_10680</name>
</gene>
<dbReference type="EMBL" id="QENY01000006">
    <property type="protein sequence ID" value="PVX56508.1"/>
    <property type="molecule type" value="Genomic_DNA"/>
</dbReference>
<dbReference type="InterPro" id="IPR038636">
    <property type="entry name" value="Wzi_sf"/>
</dbReference>
<feature type="chain" id="PRO_5015513265" evidence="1">
    <location>
        <begin position="20"/>
        <end position="524"/>
    </location>
</feature>
<dbReference type="OrthoDB" id="596512at2"/>
<comment type="caution">
    <text evidence="2">The sequence shown here is derived from an EMBL/GenBank/DDBJ whole genome shotgun (WGS) entry which is preliminary data.</text>
</comment>
<keyword evidence="1" id="KW-0732">Signal</keyword>
<proteinExistence type="predicted"/>
<evidence type="ECO:0000256" key="1">
    <source>
        <dbReference type="SAM" id="SignalP"/>
    </source>
</evidence>
<evidence type="ECO:0000313" key="3">
    <source>
        <dbReference type="Proteomes" id="UP000245870"/>
    </source>
</evidence>
<reference evidence="2 3" key="1">
    <citation type="submission" date="2018-05" db="EMBL/GenBank/DDBJ databases">
        <title>Genomic Encyclopedia of Type Strains, Phase IV (KMG-IV): sequencing the most valuable type-strain genomes for metagenomic binning, comparative biology and taxonomic classification.</title>
        <authorList>
            <person name="Goeker M."/>
        </authorList>
    </citation>
    <scope>NUCLEOTIDE SEQUENCE [LARGE SCALE GENOMIC DNA]</scope>
    <source>
        <strain evidence="2 3">DSM 100333</strain>
    </source>
</reference>
<protein>
    <submittedName>
        <fullName evidence="2">Capsule assembly protein Wzi</fullName>
    </submittedName>
</protein>
<evidence type="ECO:0000313" key="2">
    <source>
        <dbReference type="EMBL" id="PVX56508.1"/>
    </source>
</evidence>
<keyword evidence="3" id="KW-1185">Reference proteome</keyword>
<feature type="signal peptide" evidence="1">
    <location>
        <begin position="1"/>
        <end position="19"/>
    </location>
</feature>
<name>A0A2U0UFV6_9BACT</name>
<accession>A0A2U0UFV6</accession>
<sequence length="524" mass="59632">MNRLPILLAMILATQNVAAQYTRQYDTEREKLCLGKNIHYKIEAQASVSDGHTPLWLNANKHGLSSIDAVNGYWRCQVVRPLSADSARRWGCGYGVDMALALNHAADVMAQQVFVEGRWLHGTLTVGAKEYAMELKNNRLSTGSQTLGVNARPVPQVRLALPEYWTIPALGRWLHLKGHIAYGKMTDDGWQRRFTGGKSKYMADALYHSKAGYLKIGSEEDRFLPLSVEVGLEMATLFGGKSCRMDENGHLVTIRNATGLKSFLKAFVPGGEDVPEKGTVYENAEGDVLGSWVARVNYDTDSWRLGVYADKFFEDHSSMLLLDYDGYGVGEEWNVRKRNHFFMYDLKDVMVGAELNFKFGGWLRDIVLEYIYTKYQSGPIYHDHSMGLPDHLGGRDNFYNHYIFTGWQHWGQAMGNPLYTSPIYNDDGRIEFKNNRFVAWHLAFDGQPTKRIGYRAMITWQTGWGTYDKPYTDKRRNTSLMMETTYCFPRHWQMKAACGLDFGTLIGNNFGFQFTVTKSGVFNL</sequence>
<dbReference type="RefSeq" id="WP_116616187.1">
    <property type="nucleotide sequence ID" value="NZ_QENY01000006.1"/>
</dbReference>
<dbReference type="Proteomes" id="UP000245870">
    <property type="component" value="Unassembled WGS sequence"/>
</dbReference>
<dbReference type="AlphaFoldDB" id="A0A2U0UFV6"/>
<organism evidence="2 3">
    <name type="scientific">Hallella colorans</name>
    <dbReference type="NCBI Taxonomy" id="1703337"/>
    <lineage>
        <taxon>Bacteria</taxon>
        <taxon>Pseudomonadati</taxon>
        <taxon>Bacteroidota</taxon>
        <taxon>Bacteroidia</taxon>
        <taxon>Bacteroidales</taxon>
        <taxon>Prevotellaceae</taxon>
        <taxon>Hallella</taxon>
    </lineage>
</organism>
<dbReference type="Gene3D" id="2.40.160.130">
    <property type="entry name" value="Capsule assembly protein Wzi"/>
    <property type="match status" value="1"/>
</dbReference>